<dbReference type="InterPro" id="IPR003593">
    <property type="entry name" value="AAA+_ATPase"/>
</dbReference>
<dbReference type="STRING" id="869212.Turpa_3973"/>
<dbReference type="SUPFAM" id="SSF52540">
    <property type="entry name" value="P-loop containing nucleoside triphosphate hydrolases"/>
    <property type="match status" value="1"/>
</dbReference>
<dbReference type="Proteomes" id="UP000006048">
    <property type="component" value="Chromosome"/>
</dbReference>
<accession>I4BBF0</accession>
<dbReference type="PANTHER" id="PTHR43335:SF4">
    <property type="entry name" value="ABC TRANSPORTER, ATP-BINDING PROTEIN"/>
    <property type="match status" value="1"/>
</dbReference>
<dbReference type="RefSeq" id="WP_014805083.1">
    <property type="nucleotide sequence ID" value="NC_018020.1"/>
</dbReference>
<dbReference type="Pfam" id="PF00005">
    <property type="entry name" value="ABC_tran"/>
    <property type="match status" value="1"/>
</dbReference>
<reference evidence="6 7" key="1">
    <citation type="submission" date="2012-06" db="EMBL/GenBank/DDBJ databases">
        <title>The complete chromosome of genome of Turneriella parva DSM 21527.</title>
        <authorList>
            <consortium name="US DOE Joint Genome Institute (JGI-PGF)"/>
            <person name="Lucas S."/>
            <person name="Han J."/>
            <person name="Lapidus A."/>
            <person name="Bruce D."/>
            <person name="Goodwin L."/>
            <person name="Pitluck S."/>
            <person name="Peters L."/>
            <person name="Kyrpides N."/>
            <person name="Mavromatis K."/>
            <person name="Ivanova N."/>
            <person name="Mikhailova N."/>
            <person name="Chertkov O."/>
            <person name="Detter J.C."/>
            <person name="Tapia R."/>
            <person name="Han C."/>
            <person name="Land M."/>
            <person name="Hauser L."/>
            <person name="Markowitz V."/>
            <person name="Cheng J.-F."/>
            <person name="Hugenholtz P."/>
            <person name="Woyke T."/>
            <person name="Wu D."/>
            <person name="Gronow S."/>
            <person name="Wellnitz S."/>
            <person name="Brambilla E."/>
            <person name="Klenk H.-P."/>
            <person name="Eisen J.A."/>
        </authorList>
    </citation>
    <scope>NUCLEOTIDE SEQUENCE [LARGE SCALE GENOMIC DNA]</scope>
    <source>
        <strain evidence="7">ATCC BAA-1111 / DSM 21527 / NCTC 11395 / H</strain>
    </source>
</reference>
<feature type="domain" description="ABC transporter" evidence="5">
    <location>
        <begin position="2"/>
        <end position="231"/>
    </location>
</feature>
<dbReference type="AlphaFoldDB" id="I4BBF0"/>
<keyword evidence="7" id="KW-1185">Reference proteome</keyword>
<protein>
    <submittedName>
        <fullName evidence="6">ABC transporter related protein</fullName>
    </submittedName>
</protein>
<dbReference type="GO" id="GO:0016887">
    <property type="term" value="F:ATP hydrolysis activity"/>
    <property type="evidence" value="ECO:0007669"/>
    <property type="project" value="InterPro"/>
</dbReference>
<dbReference type="KEGG" id="tpx:Turpa_3973"/>
<dbReference type="InterPro" id="IPR003439">
    <property type="entry name" value="ABC_transporter-like_ATP-bd"/>
</dbReference>
<dbReference type="OrthoDB" id="9775135at2"/>
<sequence length="235" mass="26382">MLQIQNLSKHYGHRRAVDGVSFELKKGEISALLGINGAGKTTTLRMLTGYITPTAGAVLLDGQNIIDERETLLTHIGYLPETPALYTDMTIEDFLRYMFRLRVQNTATEDASIDRALTRCGLTERRHDYIASLSAGFRKRVGLAQAIIHEPKVLLLDEPIADLDPRQIRDIKILLGEFKQDHAVLVSSHILKEVHEFADRIFLIHGGKILAEAETKTIPAGELENWFMRHTETAA</sequence>
<comment type="similarity">
    <text evidence="1">Belongs to the ABC transporter superfamily.</text>
</comment>
<keyword evidence="3" id="KW-0547">Nucleotide-binding</keyword>
<organism evidence="6 7">
    <name type="scientific">Turneriella parva (strain ATCC BAA-1111 / DSM 21527 / NCTC 11395 / H)</name>
    <name type="common">Leptospira parva</name>
    <dbReference type="NCBI Taxonomy" id="869212"/>
    <lineage>
        <taxon>Bacteria</taxon>
        <taxon>Pseudomonadati</taxon>
        <taxon>Spirochaetota</taxon>
        <taxon>Spirochaetia</taxon>
        <taxon>Leptospirales</taxon>
        <taxon>Leptospiraceae</taxon>
        <taxon>Turneriella</taxon>
    </lineage>
</organism>
<evidence type="ECO:0000259" key="5">
    <source>
        <dbReference type="PROSITE" id="PS50893"/>
    </source>
</evidence>
<dbReference type="Gene3D" id="3.40.50.300">
    <property type="entry name" value="P-loop containing nucleotide triphosphate hydrolases"/>
    <property type="match status" value="1"/>
</dbReference>
<gene>
    <name evidence="6" type="ordered locus">Turpa_3973</name>
</gene>
<evidence type="ECO:0000256" key="2">
    <source>
        <dbReference type="ARBA" id="ARBA00022448"/>
    </source>
</evidence>
<dbReference type="EMBL" id="CP002959">
    <property type="protein sequence ID" value="AFM14607.1"/>
    <property type="molecule type" value="Genomic_DNA"/>
</dbReference>
<evidence type="ECO:0000313" key="7">
    <source>
        <dbReference type="Proteomes" id="UP000006048"/>
    </source>
</evidence>
<keyword evidence="2" id="KW-0813">Transport</keyword>
<evidence type="ECO:0000256" key="3">
    <source>
        <dbReference type="ARBA" id="ARBA00022741"/>
    </source>
</evidence>
<dbReference type="PROSITE" id="PS50893">
    <property type="entry name" value="ABC_TRANSPORTER_2"/>
    <property type="match status" value="1"/>
</dbReference>
<name>I4BBF0_TURPD</name>
<evidence type="ECO:0000256" key="1">
    <source>
        <dbReference type="ARBA" id="ARBA00005417"/>
    </source>
</evidence>
<keyword evidence="4" id="KW-0067">ATP-binding</keyword>
<evidence type="ECO:0000313" key="6">
    <source>
        <dbReference type="EMBL" id="AFM14607.1"/>
    </source>
</evidence>
<dbReference type="SMART" id="SM00382">
    <property type="entry name" value="AAA"/>
    <property type="match status" value="1"/>
</dbReference>
<dbReference type="HOGENOM" id="CLU_000604_1_2_12"/>
<proteinExistence type="inferred from homology"/>
<dbReference type="PANTHER" id="PTHR43335">
    <property type="entry name" value="ABC TRANSPORTER, ATP-BINDING PROTEIN"/>
    <property type="match status" value="1"/>
</dbReference>
<dbReference type="GO" id="GO:0005524">
    <property type="term" value="F:ATP binding"/>
    <property type="evidence" value="ECO:0007669"/>
    <property type="project" value="UniProtKB-KW"/>
</dbReference>
<evidence type="ECO:0000256" key="4">
    <source>
        <dbReference type="ARBA" id="ARBA00022840"/>
    </source>
</evidence>
<dbReference type="InterPro" id="IPR027417">
    <property type="entry name" value="P-loop_NTPase"/>
</dbReference>